<dbReference type="AlphaFoldDB" id="J3NWI2"/>
<dbReference type="GO" id="GO:0000981">
    <property type="term" value="F:DNA-binding transcription factor activity, RNA polymerase II-specific"/>
    <property type="evidence" value="ECO:0007669"/>
    <property type="project" value="InterPro"/>
</dbReference>
<dbReference type="EMBL" id="GL385397">
    <property type="protein sequence ID" value="EJT75715.1"/>
    <property type="molecule type" value="Genomic_DNA"/>
</dbReference>
<dbReference type="HOGENOM" id="CLU_009239_0_0_1"/>
<dbReference type="Proteomes" id="UP000006039">
    <property type="component" value="Unassembled WGS sequence"/>
</dbReference>
<dbReference type="SMART" id="SM00066">
    <property type="entry name" value="GAL4"/>
    <property type="match status" value="1"/>
</dbReference>
<protein>
    <recommendedName>
        <fullName evidence="8">Zn(2)-C6 fungal-type domain-containing protein</fullName>
    </recommendedName>
</protein>
<sequence>MSNHSDGSDFLASADADQSTVVEGGNGQRRPSPSLVDPRPTKRVRWGDDSARTRVSRACDRCKTRKTRCSGKFPCSTCAQAKLDCQFTAAYRRGRLPSIEPSEETTAAGLLYDESSMDPDHGCRQNSGMEQDTAVPSGVPAGAQDATITPSSPREPVGDGPTTTDHGREGASASKGRGTSGDGETPRPDVTSSRNSPEPSQTDQQGHYVGPSSGVSFLLRLQRKLQMQMPLGASDSSIFTFGDMPLPDTDPTFVILPPKNEAESMVRRYFDFAHATQRFLHRPTVEEWLAELYETNGAMRERDTARCRTALLFMVFAQSISFPSSAKLSALAPSVADIERVSHTEAAVSSVRFFSAAEHQLTAERGRIRLTSVQARLAQCLYLLAHSRLNHCWTLFGTTAHLVIALGIHRRARSDSSALLSQPTDQVESECRKRTFWCAYNLDIYLSSVLGRPRTFHDEDIDQELPACVDDSQLSRRRNHHAPMPAPRYHSIMTGAVAHHKLSRILAGVLRDLYGIKPPSRSERLRLADKYTKLLFEWRGQVAYLLDTGGDSSMFVPIVLRQRDVLKLAFWHSQILVHRPFLLENFASLASHGSRHRQNNAQPAMRSAEAEDNVRLCLDAATNIARLVHDIDSADQLYSTMFLIPYYGFCAVVVLYVHAIQQRNSPPETYLAAFNAATVCQDHLASVAIRGTLTERYGVVLQELRNEVLKHCPYLASAAAMGLPDTVGLASGMNGALSPASNAAQEITRNGTLPNSGQATARRRRMSAPSYPGQRGGTDMLQPVARFDNNGVAGLDLSLSGASALNSNLQQLFQAPNSAHPVSFPSDDSPGGSGSSPMTLLTGWGQFESLVTGGMMERFDAFFADSAIENWDMALHGGVGA</sequence>
<feature type="region of interest" description="Disordered" evidence="7">
    <location>
        <begin position="1"/>
        <end position="54"/>
    </location>
</feature>
<dbReference type="GeneID" id="20346104"/>
<keyword evidence="11" id="KW-1185">Reference proteome</keyword>
<evidence type="ECO:0000256" key="5">
    <source>
        <dbReference type="ARBA" id="ARBA00023163"/>
    </source>
</evidence>
<dbReference type="InterPro" id="IPR051711">
    <property type="entry name" value="Stress_Response_Reg"/>
</dbReference>
<dbReference type="InterPro" id="IPR007219">
    <property type="entry name" value="XnlR_reg_dom"/>
</dbReference>
<feature type="domain" description="Zn(2)-C6 fungal-type" evidence="8">
    <location>
        <begin position="58"/>
        <end position="87"/>
    </location>
</feature>
<feature type="compositionally biased region" description="Polar residues" evidence="7">
    <location>
        <begin position="749"/>
        <end position="759"/>
    </location>
</feature>
<feature type="compositionally biased region" description="Polar residues" evidence="7">
    <location>
        <begin position="190"/>
        <end position="205"/>
    </location>
</feature>
<reference evidence="10" key="4">
    <citation type="journal article" date="2015" name="G3 (Bethesda)">
        <title>Genome sequences of three phytopathogenic species of the Magnaporthaceae family of fungi.</title>
        <authorList>
            <person name="Okagaki L.H."/>
            <person name="Nunes C.C."/>
            <person name="Sailsbery J."/>
            <person name="Clay B."/>
            <person name="Brown D."/>
            <person name="John T."/>
            <person name="Oh Y."/>
            <person name="Young N."/>
            <person name="Fitzgerald M."/>
            <person name="Haas B.J."/>
            <person name="Zeng Q."/>
            <person name="Young S."/>
            <person name="Adiconis X."/>
            <person name="Fan L."/>
            <person name="Levin J.Z."/>
            <person name="Mitchell T.K."/>
            <person name="Okubara P.A."/>
            <person name="Farman M.L."/>
            <person name="Kohn L.M."/>
            <person name="Birren B."/>
            <person name="Ma L.-J."/>
            <person name="Dean R.A."/>
        </authorList>
    </citation>
    <scope>NUCLEOTIDE SEQUENCE</scope>
    <source>
        <strain evidence="10">R3-111a-1</strain>
    </source>
</reference>
<dbReference type="CDD" id="cd00067">
    <property type="entry name" value="GAL4"/>
    <property type="match status" value="1"/>
</dbReference>
<evidence type="ECO:0000256" key="4">
    <source>
        <dbReference type="ARBA" id="ARBA00023125"/>
    </source>
</evidence>
<feature type="region of interest" description="Disordered" evidence="7">
    <location>
        <begin position="113"/>
        <end position="211"/>
    </location>
</feature>
<accession>J3NWI2</accession>
<dbReference type="GO" id="GO:0005634">
    <property type="term" value="C:nucleus"/>
    <property type="evidence" value="ECO:0007669"/>
    <property type="project" value="UniProtKB-SubCell"/>
</dbReference>
<dbReference type="PANTHER" id="PTHR47540">
    <property type="entry name" value="THIAMINE REPRESSIBLE GENES REGULATORY PROTEIN THI5"/>
    <property type="match status" value="1"/>
</dbReference>
<evidence type="ECO:0000256" key="6">
    <source>
        <dbReference type="ARBA" id="ARBA00023242"/>
    </source>
</evidence>
<reference evidence="11" key="1">
    <citation type="submission" date="2010-07" db="EMBL/GenBank/DDBJ databases">
        <title>The genome sequence of Gaeumannomyces graminis var. tritici strain R3-111a-1.</title>
        <authorList>
            <consortium name="The Broad Institute Genome Sequencing Platform"/>
            <person name="Ma L.-J."/>
            <person name="Dead R."/>
            <person name="Young S."/>
            <person name="Zeng Q."/>
            <person name="Koehrsen M."/>
            <person name="Alvarado L."/>
            <person name="Berlin A."/>
            <person name="Chapman S.B."/>
            <person name="Chen Z."/>
            <person name="Freedman E."/>
            <person name="Gellesch M."/>
            <person name="Goldberg J."/>
            <person name="Griggs A."/>
            <person name="Gujja S."/>
            <person name="Heilman E.R."/>
            <person name="Heiman D."/>
            <person name="Hepburn T."/>
            <person name="Howarth C."/>
            <person name="Jen D."/>
            <person name="Larson L."/>
            <person name="Mehta T."/>
            <person name="Neiman D."/>
            <person name="Pearson M."/>
            <person name="Roberts A."/>
            <person name="Saif S."/>
            <person name="Shea T."/>
            <person name="Shenoy N."/>
            <person name="Sisk P."/>
            <person name="Stolte C."/>
            <person name="Sykes S."/>
            <person name="Walk T."/>
            <person name="White J."/>
            <person name="Yandava C."/>
            <person name="Haas B."/>
            <person name="Nusbaum C."/>
            <person name="Birren B."/>
        </authorList>
    </citation>
    <scope>NUCLEOTIDE SEQUENCE [LARGE SCALE GENOMIC DNA]</scope>
    <source>
        <strain evidence="11">R3-111a-1</strain>
    </source>
</reference>
<dbReference type="InterPro" id="IPR001138">
    <property type="entry name" value="Zn2Cys6_DnaBD"/>
</dbReference>
<dbReference type="GO" id="GO:0006351">
    <property type="term" value="P:DNA-templated transcription"/>
    <property type="evidence" value="ECO:0007669"/>
    <property type="project" value="InterPro"/>
</dbReference>
<dbReference type="SUPFAM" id="SSF57701">
    <property type="entry name" value="Zn2/Cys6 DNA-binding domain"/>
    <property type="match status" value="1"/>
</dbReference>
<dbReference type="InterPro" id="IPR036864">
    <property type="entry name" value="Zn2-C6_fun-type_DNA-bd_sf"/>
</dbReference>
<keyword evidence="6" id="KW-0539">Nucleus</keyword>
<evidence type="ECO:0000256" key="7">
    <source>
        <dbReference type="SAM" id="MobiDB-lite"/>
    </source>
</evidence>
<dbReference type="PROSITE" id="PS50048">
    <property type="entry name" value="ZN2_CY6_FUNGAL_2"/>
    <property type="match status" value="1"/>
</dbReference>
<evidence type="ECO:0000256" key="1">
    <source>
        <dbReference type="ARBA" id="ARBA00004123"/>
    </source>
</evidence>
<keyword evidence="2" id="KW-0479">Metal-binding</keyword>
<dbReference type="Pfam" id="PF04082">
    <property type="entry name" value="Fungal_trans"/>
    <property type="match status" value="1"/>
</dbReference>
<reference evidence="9" key="3">
    <citation type="submission" date="2010-09" db="EMBL/GenBank/DDBJ databases">
        <title>Annotation of Gaeumannomyces graminis var. tritici R3-111a-1.</title>
        <authorList>
            <consortium name="The Broad Institute Genome Sequencing Platform"/>
            <person name="Ma L.-J."/>
            <person name="Dead R."/>
            <person name="Young S.K."/>
            <person name="Zeng Q."/>
            <person name="Gargeya S."/>
            <person name="Fitzgerald M."/>
            <person name="Haas B."/>
            <person name="Abouelleil A."/>
            <person name="Alvarado L."/>
            <person name="Arachchi H.M."/>
            <person name="Berlin A."/>
            <person name="Brown A."/>
            <person name="Chapman S.B."/>
            <person name="Chen Z."/>
            <person name="Dunbar C."/>
            <person name="Freedman E."/>
            <person name="Gearin G."/>
            <person name="Gellesch M."/>
            <person name="Goldberg J."/>
            <person name="Griggs A."/>
            <person name="Gujja S."/>
            <person name="Heiman D."/>
            <person name="Howarth C."/>
            <person name="Larson L."/>
            <person name="Lui A."/>
            <person name="MacDonald P.J.P."/>
            <person name="Mehta T."/>
            <person name="Montmayeur A."/>
            <person name="Murphy C."/>
            <person name="Neiman D."/>
            <person name="Pearson M."/>
            <person name="Priest M."/>
            <person name="Roberts A."/>
            <person name="Saif S."/>
            <person name="Shea T."/>
            <person name="Shenoy N."/>
            <person name="Sisk P."/>
            <person name="Stolte C."/>
            <person name="Sykes S."/>
            <person name="Yandava C."/>
            <person name="Wortman J."/>
            <person name="Nusbaum C."/>
            <person name="Birren B."/>
        </authorList>
    </citation>
    <scope>NUCLEOTIDE SEQUENCE</scope>
    <source>
        <strain evidence="9">R3-111a-1</strain>
    </source>
</reference>
<evidence type="ECO:0000256" key="2">
    <source>
        <dbReference type="ARBA" id="ARBA00022723"/>
    </source>
</evidence>
<evidence type="ECO:0000313" key="9">
    <source>
        <dbReference type="EMBL" id="EJT75715.1"/>
    </source>
</evidence>
<name>J3NWI2_GAET3</name>
<evidence type="ECO:0000259" key="8">
    <source>
        <dbReference type="PROSITE" id="PS50048"/>
    </source>
</evidence>
<keyword evidence="3" id="KW-0805">Transcription regulation</keyword>
<dbReference type="EnsemblFungi" id="EJT75715">
    <property type="protein sequence ID" value="EJT75715"/>
    <property type="gene ID" value="GGTG_05646"/>
</dbReference>
<dbReference type="eggNOG" id="ENOG502S0TA">
    <property type="taxonomic scope" value="Eukaryota"/>
</dbReference>
<dbReference type="GO" id="GO:0008270">
    <property type="term" value="F:zinc ion binding"/>
    <property type="evidence" value="ECO:0007669"/>
    <property type="project" value="InterPro"/>
</dbReference>
<evidence type="ECO:0000313" key="11">
    <source>
        <dbReference type="Proteomes" id="UP000006039"/>
    </source>
</evidence>
<gene>
    <name evidence="10" type="primary">20346104</name>
    <name evidence="9" type="ORF">GGTG_05646</name>
</gene>
<proteinExistence type="predicted"/>
<dbReference type="PROSITE" id="PS00463">
    <property type="entry name" value="ZN2_CY6_FUNGAL_1"/>
    <property type="match status" value="1"/>
</dbReference>
<dbReference type="GO" id="GO:0045944">
    <property type="term" value="P:positive regulation of transcription by RNA polymerase II"/>
    <property type="evidence" value="ECO:0007669"/>
    <property type="project" value="TreeGrafter"/>
</dbReference>
<feature type="region of interest" description="Disordered" evidence="7">
    <location>
        <begin position="817"/>
        <end position="839"/>
    </location>
</feature>
<keyword evidence="4" id="KW-0238">DNA-binding</keyword>
<reference evidence="10" key="5">
    <citation type="submission" date="2018-04" db="UniProtKB">
        <authorList>
            <consortium name="EnsemblFungi"/>
        </authorList>
    </citation>
    <scope>IDENTIFICATION</scope>
    <source>
        <strain evidence="10">R3-111a-1</strain>
    </source>
</reference>
<dbReference type="FunCoup" id="J3NWI2">
    <property type="interactions" value="303"/>
</dbReference>
<dbReference type="Pfam" id="PF00172">
    <property type="entry name" value="Zn_clus"/>
    <property type="match status" value="1"/>
</dbReference>
<organism evidence="9">
    <name type="scientific">Gaeumannomyces tritici (strain R3-111a-1)</name>
    <name type="common">Wheat and barley take-all root rot fungus</name>
    <name type="synonym">Gaeumannomyces graminis var. tritici</name>
    <dbReference type="NCBI Taxonomy" id="644352"/>
    <lineage>
        <taxon>Eukaryota</taxon>
        <taxon>Fungi</taxon>
        <taxon>Dikarya</taxon>
        <taxon>Ascomycota</taxon>
        <taxon>Pezizomycotina</taxon>
        <taxon>Sordariomycetes</taxon>
        <taxon>Sordariomycetidae</taxon>
        <taxon>Magnaporthales</taxon>
        <taxon>Magnaporthaceae</taxon>
        <taxon>Gaeumannomyces</taxon>
    </lineage>
</organism>
<feature type="compositionally biased region" description="Basic and acidic residues" evidence="7">
    <location>
        <begin position="45"/>
        <end position="54"/>
    </location>
</feature>
<dbReference type="STRING" id="644352.J3NWI2"/>
<dbReference type="PANTHER" id="PTHR47540:SF3">
    <property type="entry name" value="ZN(II)2CYS6 TRANSCRIPTION FACTOR (EUROFUNG)"/>
    <property type="match status" value="1"/>
</dbReference>
<feature type="region of interest" description="Disordered" evidence="7">
    <location>
        <begin position="749"/>
        <end position="778"/>
    </location>
</feature>
<reference evidence="9" key="2">
    <citation type="submission" date="2010-07" db="EMBL/GenBank/DDBJ databases">
        <authorList>
            <consortium name="The Broad Institute Genome Sequencing Platform"/>
            <consortium name="Broad Institute Genome Sequencing Center for Infectious Disease"/>
            <person name="Ma L.-J."/>
            <person name="Dead R."/>
            <person name="Young S."/>
            <person name="Zeng Q."/>
            <person name="Koehrsen M."/>
            <person name="Alvarado L."/>
            <person name="Berlin A."/>
            <person name="Chapman S.B."/>
            <person name="Chen Z."/>
            <person name="Freedman E."/>
            <person name="Gellesch M."/>
            <person name="Goldberg J."/>
            <person name="Griggs A."/>
            <person name="Gujja S."/>
            <person name="Heilman E.R."/>
            <person name="Heiman D."/>
            <person name="Hepburn T."/>
            <person name="Howarth C."/>
            <person name="Jen D."/>
            <person name="Larson L."/>
            <person name="Mehta T."/>
            <person name="Neiman D."/>
            <person name="Pearson M."/>
            <person name="Roberts A."/>
            <person name="Saif S."/>
            <person name="Shea T."/>
            <person name="Shenoy N."/>
            <person name="Sisk P."/>
            <person name="Stolte C."/>
            <person name="Sykes S."/>
            <person name="Walk T."/>
            <person name="White J."/>
            <person name="Yandava C."/>
            <person name="Haas B."/>
            <person name="Nusbaum C."/>
            <person name="Birren B."/>
        </authorList>
    </citation>
    <scope>NUCLEOTIDE SEQUENCE</scope>
    <source>
        <strain evidence="9">R3-111a-1</strain>
    </source>
</reference>
<comment type="subcellular location">
    <subcellularLocation>
        <location evidence="1">Nucleus</location>
    </subcellularLocation>
</comment>
<dbReference type="OrthoDB" id="2579025at2759"/>
<dbReference type="VEuPathDB" id="FungiDB:GGTG_05646"/>
<dbReference type="RefSeq" id="XP_009221714.1">
    <property type="nucleotide sequence ID" value="XM_009223450.1"/>
</dbReference>
<dbReference type="SMART" id="SM00906">
    <property type="entry name" value="Fungal_trans"/>
    <property type="match status" value="1"/>
</dbReference>
<dbReference type="CDD" id="cd12148">
    <property type="entry name" value="fungal_TF_MHR"/>
    <property type="match status" value="1"/>
</dbReference>
<dbReference type="GO" id="GO:0043565">
    <property type="term" value="F:sequence-specific DNA binding"/>
    <property type="evidence" value="ECO:0007669"/>
    <property type="project" value="TreeGrafter"/>
</dbReference>
<dbReference type="Gene3D" id="4.10.240.10">
    <property type="entry name" value="Zn(2)-C6 fungal-type DNA-binding domain"/>
    <property type="match status" value="1"/>
</dbReference>
<evidence type="ECO:0000313" key="10">
    <source>
        <dbReference type="EnsemblFungi" id="EJT75715"/>
    </source>
</evidence>
<keyword evidence="5" id="KW-0804">Transcription</keyword>
<evidence type="ECO:0000256" key="3">
    <source>
        <dbReference type="ARBA" id="ARBA00023015"/>
    </source>
</evidence>